<dbReference type="EMBL" id="JAFBBO010000001">
    <property type="protein sequence ID" value="MBM7477785.1"/>
    <property type="molecule type" value="Genomic_DNA"/>
</dbReference>
<evidence type="ECO:0000259" key="3">
    <source>
        <dbReference type="SMART" id="SM00854"/>
    </source>
</evidence>
<organism evidence="4 5">
    <name type="scientific">Oerskovia jenensis</name>
    <dbReference type="NCBI Taxonomy" id="162169"/>
    <lineage>
        <taxon>Bacteria</taxon>
        <taxon>Bacillati</taxon>
        <taxon>Actinomycetota</taxon>
        <taxon>Actinomycetes</taxon>
        <taxon>Micrococcales</taxon>
        <taxon>Cellulomonadaceae</taxon>
        <taxon>Oerskovia</taxon>
    </lineage>
</organism>
<feature type="compositionally biased region" description="Low complexity" evidence="2">
    <location>
        <begin position="425"/>
        <end position="444"/>
    </location>
</feature>
<sequence>MTRHARGSGSHRQLVPLLAVGVAASALAVIGALAFDDGTSPTAGPSAPPAPSASAPVEVTPEPEPDAVFTVVAGGDVLPHLPVHTSARTDGGYDFSAVLAGTDAWVGGADLALCHLEVPLTAAGERPRGYPVFAADAHLATDLREQGWDGCSTASNHSVDQGEGGVVATLDALDSAGLGHVGTARSAAEAAAPALYTLERAGRTIVVAHIAGTYGTNGMPIPASAPWSVTLLDGADLVGRAQAARAAGADLVIVSMHAGVEYSTPPTDQQVELASLLATSGQVDLLIGHHAHVPQPTALLPGGPDGQGMWVAYGLGNYVSNQDADCCDARTDSGLLVTATITQPAGAPARVTGFEWTAITVDRLGKHAVRALPDITTGTGSLTPAAVADRYDRVRTAVGAAAPERLSPPVPTGGPPTVAPRVIDAAPSASFPGSGSASGSVDQS</sequence>
<dbReference type="SUPFAM" id="SSF56300">
    <property type="entry name" value="Metallo-dependent phosphatases"/>
    <property type="match status" value="1"/>
</dbReference>
<dbReference type="InterPro" id="IPR029052">
    <property type="entry name" value="Metallo-depent_PP-like"/>
</dbReference>
<comment type="caution">
    <text evidence="4">The sequence shown here is derived from an EMBL/GenBank/DDBJ whole genome shotgun (WGS) entry which is preliminary data.</text>
</comment>
<dbReference type="Gene3D" id="3.60.21.10">
    <property type="match status" value="1"/>
</dbReference>
<keyword evidence="5" id="KW-1185">Reference proteome</keyword>
<evidence type="ECO:0000256" key="2">
    <source>
        <dbReference type="SAM" id="MobiDB-lite"/>
    </source>
</evidence>
<gene>
    <name evidence="4" type="ORF">JOD49_000705</name>
</gene>
<name>A0ABS2LBJ8_9CELL</name>
<protein>
    <submittedName>
        <fullName evidence="4">Poly-gamma-glutamate synthesis protein (Capsule biosynthesis protein)</fullName>
    </submittedName>
</protein>
<dbReference type="RefSeq" id="WP_307822362.1">
    <property type="nucleotide sequence ID" value="NZ_BAAAVF010000005.1"/>
</dbReference>
<feature type="region of interest" description="Disordered" evidence="2">
    <location>
        <begin position="399"/>
        <end position="444"/>
    </location>
</feature>
<dbReference type="CDD" id="cd07381">
    <property type="entry name" value="MPP_CapA"/>
    <property type="match status" value="1"/>
</dbReference>
<comment type="similarity">
    <text evidence="1">Belongs to the CapA family.</text>
</comment>
<evidence type="ECO:0000313" key="4">
    <source>
        <dbReference type="EMBL" id="MBM7477785.1"/>
    </source>
</evidence>
<evidence type="ECO:0000313" key="5">
    <source>
        <dbReference type="Proteomes" id="UP000698059"/>
    </source>
</evidence>
<dbReference type="InterPro" id="IPR019079">
    <property type="entry name" value="Capsule_synth_CapA"/>
</dbReference>
<reference evidence="4 5" key="1">
    <citation type="submission" date="2021-01" db="EMBL/GenBank/DDBJ databases">
        <title>Sequencing the genomes of 1000 actinobacteria strains.</title>
        <authorList>
            <person name="Klenk H.-P."/>
        </authorList>
    </citation>
    <scope>NUCLEOTIDE SEQUENCE [LARGE SCALE GENOMIC DNA]</scope>
    <source>
        <strain evidence="4 5">DSM 46000</strain>
    </source>
</reference>
<feature type="compositionally biased region" description="Pro residues" evidence="2">
    <location>
        <begin position="406"/>
        <end position="418"/>
    </location>
</feature>
<accession>A0ABS2LBJ8</accession>
<feature type="region of interest" description="Disordered" evidence="2">
    <location>
        <begin position="40"/>
        <end position="62"/>
    </location>
</feature>
<dbReference type="InterPro" id="IPR052169">
    <property type="entry name" value="CW_Biosynth-Accessory"/>
</dbReference>
<proteinExistence type="inferred from homology"/>
<dbReference type="PANTHER" id="PTHR33393:SF13">
    <property type="entry name" value="PGA BIOSYNTHESIS PROTEIN CAPA"/>
    <property type="match status" value="1"/>
</dbReference>
<feature type="domain" description="Capsule synthesis protein CapA" evidence="3">
    <location>
        <begin position="70"/>
        <end position="322"/>
    </location>
</feature>
<dbReference type="Pfam" id="PF09587">
    <property type="entry name" value="PGA_cap"/>
    <property type="match status" value="1"/>
</dbReference>
<dbReference type="PANTHER" id="PTHR33393">
    <property type="entry name" value="POLYGLUTAMINE SYNTHESIS ACCESSORY PROTEIN RV0574C-RELATED"/>
    <property type="match status" value="1"/>
</dbReference>
<dbReference type="SMART" id="SM00854">
    <property type="entry name" value="PGA_cap"/>
    <property type="match status" value="1"/>
</dbReference>
<dbReference type="Proteomes" id="UP000698059">
    <property type="component" value="Unassembled WGS sequence"/>
</dbReference>
<evidence type="ECO:0000256" key="1">
    <source>
        <dbReference type="ARBA" id="ARBA00005662"/>
    </source>
</evidence>